<dbReference type="Gene3D" id="3.90.950.20">
    <property type="entry name" value="CinA-like"/>
    <property type="match status" value="1"/>
</dbReference>
<evidence type="ECO:0000313" key="3">
    <source>
        <dbReference type="Proteomes" id="UP000676885"/>
    </source>
</evidence>
<reference evidence="2 3" key="1">
    <citation type="submission" date="2021-05" db="EMBL/GenBank/DDBJ databases">
        <title>Novel species in genus Arthrobacter.</title>
        <authorList>
            <person name="Zhang G."/>
        </authorList>
    </citation>
    <scope>NUCLEOTIDE SEQUENCE [LARGE SCALE GENOMIC DNA]</scope>
    <source>
        <strain evidence="3">zg-ZUI227</strain>
    </source>
</reference>
<dbReference type="Proteomes" id="UP000676885">
    <property type="component" value="Chromosome"/>
</dbReference>
<dbReference type="KEGG" id="ajg:KKR91_05850"/>
<feature type="domain" description="CinA C-terminal" evidence="1">
    <location>
        <begin position="3"/>
        <end position="146"/>
    </location>
</feature>
<evidence type="ECO:0000313" key="2">
    <source>
        <dbReference type="EMBL" id="QWC11682.1"/>
    </source>
</evidence>
<protein>
    <submittedName>
        <fullName evidence="2">Nicotinamide-nucleotide amidohydrolase family protein</fullName>
    </submittedName>
</protein>
<dbReference type="InterPro" id="IPR036653">
    <property type="entry name" value="CinA-like_C"/>
</dbReference>
<keyword evidence="3" id="KW-1185">Reference proteome</keyword>
<gene>
    <name evidence="2" type="ORF">KKR91_05850</name>
</gene>
<organism evidence="2 3">
    <name type="scientific">Arthrobacter jiangjiafuii</name>
    <dbReference type="NCBI Taxonomy" id="2817475"/>
    <lineage>
        <taxon>Bacteria</taxon>
        <taxon>Bacillati</taxon>
        <taxon>Actinomycetota</taxon>
        <taxon>Actinomycetes</taxon>
        <taxon>Micrococcales</taxon>
        <taxon>Micrococcaceae</taxon>
        <taxon>Arthrobacter</taxon>
    </lineage>
</organism>
<dbReference type="SUPFAM" id="SSF142433">
    <property type="entry name" value="CinA-like"/>
    <property type="match status" value="1"/>
</dbReference>
<sequence>MVRAAVTAGLTLATAESLTAGMLAAELGTVPGVSAVLQGGVVAYANSVKKKVLGVDGGLLETAGSVDAGVAKQMAAGVRRLLAADIGISTTGVAGPQPHDGKPVGCVFIAVAGPEQTMVREFLFTGDRAAIRRSACDEALSMLARALADSA</sequence>
<name>A0A975M875_9MICC</name>
<dbReference type="AlphaFoldDB" id="A0A975M875"/>
<dbReference type="EMBL" id="CP076022">
    <property type="protein sequence ID" value="QWC11682.1"/>
    <property type="molecule type" value="Genomic_DNA"/>
</dbReference>
<evidence type="ECO:0000259" key="1">
    <source>
        <dbReference type="Pfam" id="PF02464"/>
    </source>
</evidence>
<dbReference type="Pfam" id="PF02464">
    <property type="entry name" value="CinA"/>
    <property type="match status" value="1"/>
</dbReference>
<proteinExistence type="predicted"/>
<dbReference type="InterPro" id="IPR008136">
    <property type="entry name" value="CinA_C"/>
</dbReference>
<dbReference type="NCBIfam" id="TIGR00199">
    <property type="entry name" value="PncC_domain"/>
    <property type="match status" value="1"/>
</dbReference>
<accession>A0A975M875</accession>